<reference evidence="1" key="1">
    <citation type="journal article" date="2015" name="PeerJ">
        <title>First genomic representation of candidate bacterial phylum KSB3 points to enhanced environmental sensing as a trigger of wastewater bulking.</title>
        <authorList>
            <person name="Sekiguchi Y."/>
            <person name="Ohashi A."/>
            <person name="Parks D.H."/>
            <person name="Yamauchi T."/>
            <person name="Tyson G.W."/>
            <person name="Hugenholtz P."/>
        </authorList>
    </citation>
    <scope>NUCLEOTIDE SEQUENCE [LARGE SCALE GENOMIC DNA]</scope>
</reference>
<dbReference type="HOGENOM" id="CLU_3372188_0_0_0"/>
<evidence type="ECO:0000313" key="1">
    <source>
        <dbReference type="EMBL" id="GAK50369.1"/>
    </source>
</evidence>
<organism evidence="1">
    <name type="scientific">Candidatus Moduliflexus flocculans</name>
    <dbReference type="NCBI Taxonomy" id="1499966"/>
    <lineage>
        <taxon>Bacteria</taxon>
        <taxon>Candidatus Moduliflexota</taxon>
        <taxon>Candidatus Moduliflexia</taxon>
        <taxon>Candidatus Moduliflexales</taxon>
        <taxon>Candidatus Moduliflexaceae</taxon>
    </lineage>
</organism>
<gene>
    <name evidence="1" type="ORF">U14_01599</name>
</gene>
<dbReference type="Proteomes" id="UP000030700">
    <property type="component" value="Unassembled WGS sequence"/>
</dbReference>
<proteinExistence type="predicted"/>
<dbReference type="AlphaFoldDB" id="A0A0S6VXY6"/>
<accession>A0A0S6VXY6</accession>
<protein>
    <submittedName>
        <fullName evidence="1">Uncharacterized protein</fullName>
    </submittedName>
</protein>
<keyword evidence="2" id="KW-1185">Reference proteome</keyword>
<name>A0A0S6VXY6_9BACT</name>
<sequence>MKIHVEKLDKICIQPQLLLWMFSIHHHFIFYKIL</sequence>
<dbReference type="EMBL" id="DF820456">
    <property type="protein sequence ID" value="GAK50369.1"/>
    <property type="molecule type" value="Genomic_DNA"/>
</dbReference>
<evidence type="ECO:0000313" key="2">
    <source>
        <dbReference type="Proteomes" id="UP000030700"/>
    </source>
</evidence>